<dbReference type="GO" id="GO:0016491">
    <property type="term" value="F:oxidoreductase activity"/>
    <property type="evidence" value="ECO:0007669"/>
    <property type="project" value="UniProtKB-KW"/>
</dbReference>
<keyword evidence="3" id="KW-0560">Oxidoreductase</keyword>
<dbReference type="Proteomes" id="UP000308196">
    <property type="component" value="Chromosome"/>
</dbReference>
<gene>
    <name evidence="6" type="ORF">NCTC11429_03117</name>
</gene>
<dbReference type="PANTHER" id="PTHR43498:SF1">
    <property type="entry name" value="COB--COM HETERODISULFIDE REDUCTASE IRON-SULFUR SUBUNIT A"/>
    <property type="match status" value="1"/>
</dbReference>
<dbReference type="EMBL" id="LR590484">
    <property type="protein sequence ID" value="VTR44869.1"/>
    <property type="molecule type" value="Genomic_DNA"/>
</dbReference>
<dbReference type="GO" id="GO:0051539">
    <property type="term" value="F:4 iron, 4 sulfur cluster binding"/>
    <property type="evidence" value="ECO:0007669"/>
    <property type="project" value="UniProtKB-KW"/>
</dbReference>
<evidence type="ECO:0000313" key="6">
    <source>
        <dbReference type="EMBL" id="VTR44869.1"/>
    </source>
</evidence>
<proteinExistence type="predicted"/>
<dbReference type="STRING" id="1123265.GCA_000686625_02798"/>
<sequence>MKNNRRSFLRNLGIGSGVFLTSPVLGLTSAGGKVTEGFESNMEERADVFATRNMVTDLLVAGGGMAGVCAALAAARNGIKVVLIQNRSRLGGNASSEIRMHICGASALNQVWRETGLLEEILLTEAVINPQRCWEMLDYVMYDKVLSNPNITLLFDTSLYDVAKNGNEIDAIRAYCSQTEEIYEIKAKYFADCTGDGTLAALAGADFMRGREAKSEYNEPLGLDKRDDITMGNSLLFQAAKHDKPMPFKAPEWARKYKFEDFKYRKIHSWEYGYWWIELGGLENIVHDGQKIRHDLMAVVFGVWDYIKNSGNHPESANWALSWYGAIPGKRESRRIKGAYVLTQNDVLMQENFEDRVAYGGWPLDDHLPAGMDDTSLSPFRSIPLKGPYSIPLRCLYSNSVGNLVMAGRNISVSHVALSTTRVMATCATLGQAVGTAVAFALNNDIKVNEIVANKSALKEYQQLLLRQDQAILHIRNSDQKDLAPLAAVTASSEAEGGKAASVIDGVNRDIADGQIHQWRADISSGHQFLELKWKTNQNLASIELTFDTGLHRHLRLSGENGTMKNQVRGPQPETICDYDIEFYQKNKLVKKISIQDNFLRKVNHQFETINIDRMRLVARKTHGDHLARLFEIRCYS</sequence>
<dbReference type="GO" id="GO:0046872">
    <property type="term" value="F:metal ion binding"/>
    <property type="evidence" value="ECO:0007669"/>
    <property type="project" value="UniProtKB-KW"/>
</dbReference>
<evidence type="ECO:0000256" key="1">
    <source>
        <dbReference type="ARBA" id="ARBA00022485"/>
    </source>
</evidence>
<accession>A0A4U9VHI1</accession>
<evidence type="ECO:0000256" key="4">
    <source>
        <dbReference type="ARBA" id="ARBA00023004"/>
    </source>
</evidence>
<keyword evidence="2" id="KW-0479">Metal-binding</keyword>
<evidence type="ECO:0000313" key="7">
    <source>
        <dbReference type="Proteomes" id="UP000308196"/>
    </source>
</evidence>
<dbReference type="AlphaFoldDB" id="A0A4U9VHI1"/>
<protein>
    <submittedName>
        <fullName evidence="6">Coenzyme F420-reducing hydrogenase, delta subunit</fullName>
    </submittedName>
</protein>
<dbReference type="PANTHER" id="PTHR43498">
    <property type="entry name" value="FERREDOXIN:COB-COM HETERODISULFIDE REDUCTASE SUBUNIT A"/>
    <property type="match status" value="1"/>
</dbReference>
<dbReference type="KEGG" id="stha:NCTC11429_03117"/>
<reference evidence="6 7" key="1">
    <citation type="submission" date="2019-05" db="EMBL/GenBank/DDBJ databases">
        <authorList>
            <consortium name="Pathogen Informatics"/>
        </authorList>
    </citation>
    <scope>NUCLEOTIDE SEQUENCE [LARGE SCALE GENOMIC DNA]</scope>
    <source>
        <strain evidence="6 7">NCTC11429</strain>
    </source>
</reference>
<evidence type="ECO:0000256" key="3">
    <source>
        <dbReference type="ARBA" id="ARBA00023002"/>
    </source>
</evidence>
<dbReference type="SUPFAM" id="SSF51905">
    <property type="entry name" value="FAD/NAD(P)-binding domain"/>
    <property type="match status" value="1"/>
</dbReference>
<evidence type="ECO:0000256" key="5">
    <source>
        <dbReference type="ARBA" id="ARBA00023014"/>
    </source>
</evidence>
<dbReference type="InterPro" id="IPR006311">
    <property type="entry name" value="TAT_signal"/>
</dbReference>
<keyword evidence="1" id="KW-0004">4Fe-4S</keyword>
<keyword evidence="4" id="KW-0408">Iron</keyword>
<dbReference type="InterPro" id="IPR039650">
    <property type="entry name" value="HdrA-like"/>
</dbReference>
<organism evidence="6 7">
    <name type="scientific">Sphingobacterium thalpophilum</name>
    <dbReference type="NCBI Taxonomy" id="259"/>
    <lineage>
        <taxon>Bacteria</taxon>
        <taxon>Pseudomonadati</taxon>
        <taxon>Bacteroidota</taxon>
        <taxon>Sphingobacteriia</taxon>
        <taxon>Sphingobacteriales</taxon>
        <taxon>Sphingobacteriaceae</taxon>
        <taxon>Sphingobacterium</taxon>
    </lineage>
</organism>
<dbReference type="Gene3D" id="2.60.120.260">
    <property type="entry name" value="Galactose-binding domain-like"/>
    <property type="match status" value="1"/>
</dbReference>
<keyword evidence="5" id="KW-0411">Iron-sulfur</keyword>
<dbReference type="InterPro" id="IPR036188">
    <property type="entry name" value="FAD/NAD-bd_sf"/>
</dbReference>
<evidence type="ECO:0000256" key="2">
    <source>
        <dbReference type="ARBA" id="ARBA00022723"/>
    </source>
</evidence>
<dbReference type="Pfam" id="PF12831">
    <property type="entry name" value="FAD_oxidored"/>
    <property type="match status" value="1"/>
</dbReference>
<dbReference type="GeneID" id="78463806"/>
<dbReference type="RefSeq" id="WP_051606852.1">
    <property type="nucleotide sequence ID" value="NZ_LR590484.1"/>
</dbReference>
<name>A0A4U9VHI1_9SPHI</name>
<dbReference type="Gene3D" id="3.50.50.60">
    <property type="entry name" value="FAD/NAD(P)-binding domain"/>
    <property type="match status" value="1"/>
</dbReference>
<dbReference type="PROSITE" id="PS51318">
    <property type="entry name" value="TAT"/>
    <property type="match status" value="1"/>
</dbReference>